<organism evidence="17 18">
    <name type="scientific">Lepisosteus oculatus</name>
    <name type="common">Spotted gar</name>
    <dbReference type="NCBI Taxonomy" id="7918"/>
    <lineage>
        <taxon>Eukaryota</taxon>
        <taxon>Metazoa</taxon>
        <taxon>Chordata</taxon>
        <taxon>Craniata</taxon>
        <taxon>Vertebrata</taxon>
        <taxon>Euteleostomi</taxon>
        <taxon>Actinopterygii</taxon>
        <taxon>Neopterygii</taxon>
        <taxon>Holostei</taxon>
        <taxon>Semionotiformes</taxon>
        <taxon>Lepisosteidae</taxon>
        <taxon>Lepisosteus</taxon>
    </lineage>
</organism>
<feature type="transmembrane region" description="Helical" evidence="15">
    <location>
        <begin position="238"/>
        <end position="260"/>
    </location>
</feature>
<dbReference type="PROSITE" id="PS00237">
    <property type="entry name" value="G_PROTEIN_RECEP_F1_1"/>
    <property type="match status" value="1"/>
</dbReference>
<dbReference type="AlphaFoldDB" id="W5NP24"/>
<dbReference type="GO" id="GO:0004992">
    <property type="term" value="F:platelet activating factor receptor activity"/>
    <property type="evidence" value="ECO:0007669"/>
    <property type="project" value="InterPro"/>
</dbReference>
<evidence type="ECO:0000256" key="3">
    <source>
        <dbReference type="ARBA" id="ARBA00016224"/>
    </source>
</evidence>
<dbReference type="InterPro" id="IPR000276">
    <property type="entry name" value="GPCR_Rhodpsn"/>
</dbReference>
<reference evidence="17" key="2">
    <citation type="submission" date="2025-08" db="UniProtKB">
        <authorList>
            <consortium name="Ensembl"/>
        </authorList>
    </citation>
    <scope>IDENTIFICATION</scope>
</reference>
<dbReference type="OMA" id="WNIVIIR"/>
<evidence type="ECO:0000256" key="13">
    <source>
        <dbReference type="ARBA" id="ARBA00023224"/>
    </source>
</evidence>
<name>W5NP24_LEPOC</name>
<feature type="transmembrane region" description="Helical" evidence="15">
    <location>
        <begin position="28"/>
        <end position="48"/>
    </location>
</feature>
<evidence type="ECO:0000256" key="14">
    <source>
        <dbReference type="RuleBase" id="RU000688"/>
    </source>
</evidence>
<keyword evidence="5" id="KW-0145">Chemotaxis</keyword>
<dbReference type="EMBL" id="AHAT01009588">
    <property type="status" value="NOT_ANNOTATED_CDS"/>
    <property type="molecule type" value="Genomic_DNA"/>
</dbReference>
<accession>W5NP24</accession>
<protein>
    <recommendedName>
        <fullName evidence="3">Platelet-activating factor receptor</fullName>
    </recommendedName>
</protein>
<dbReference type="HOGENOM" id="CLU_009579_8_2_1"/>
<feature type="transmembrane region" description="Helical" evidence="15">
    <location>
        <begin position="60"/>
        <end position="84"/>
    </location>
</feature>
<dbReference type="PANTHER" id="PTHR24233:SF6">
    <property type="entry name" value="PLATELET-ACTIVATING FACTOR RECEPTOR"/>
    <property type="match status" value="1"/>
</dbReference>
<dbReference type="InParanoid" id="W5NP24"/>
<keyword evidence="8 14" id="KW-0297">G-protein coupled receptor</keyword>
<dbReference type="Bgee" id="ENSLOCG00000018282">
    <property type="expression patterns" value="Expressed in bone element and 12 other cell types or tissues"/>
</dbReference>
<keyword evidence="10" id="KW-1015">Disulfide bond</keyword>
<dbReference type="InterPro" id="IPR017452">
    <property type="entry name" value="GPCR_Rhodpsn_7TM"/>
</dbReference>
<dbReference type="InterPro" id="IPR002282">
    <property type="entry name" value="PAF_rcpt"/>
</dbReference>
<evidence type="ECO:0000256" key="15">
    <source>
        <dbReference type="SAM" id="Phobius"/>
    </source>
</evidence>
<keyword evidence="12" id="KW-0325">Glycoprotein</keyword>
<keyword evidence="11 14" id="KW-0675">Receptor</keyword>
<evidence type="ECO:0000256" key="9">
    <source>
        <dbReference type="ARBA" id="ARBA00023136"/>
    </source>
</evidence>
<dbReference type="GO" id="GO:0007186">
    <property type="term" value="P:G protein-coupled receptor signaling pathway"/>
    <property type="evidence" value="ECO:0000318"/>
    <property type="project" value="GO_Central"/>
</dbReference>
<dbReference type="PROSITE" id="PS50262">
    <property type="entry name" value="G_PROTEIN_RECEP_F1_2"/>
    <property type="match status" value="1"/>
</dbReference>
<keyword evidence="18" id="KW-1185">Reference proteome</keyword>
<dbReference type="Ensembl" id="ENSLOCT00000022424.1">
    <property type="protein sequence ID" value="ENSLOCP00000022383.1"/>
    <property type="gene ID" value="ENSLOCG00000018282.1"/>
</dbReference>
<keyword evidence="7 15" id="KW-1133">Transmembrane helix</keyword>
<keyword evidence="13 14" id="KW-0807">Transducer</keyword>
<dbReference type="STRING" id="7918.ENSLOCP00000022383"/>
<dbReference type="Proteomes" id="UP000018468">
    <property type="component" value="Linkage group LG6"/>
</dbReference>
<dbReference type="PANTHER" id="PTHR24233">
    <property type="entry name" value="P2Y PURINOCEPTOR-RELATED G-PROTEIN COUPLED RECEPTOR"/>
    <property type="match status" value="1"/>
</dbReference>
<evidence type="ECO:0000256" key="5">
    <source>
        <dbReference type="ARBA" id="ARBA00022500"/>
    </source>
</evidence>
<evidence type="ECO:0000256" key="4">
    <source>
        <dbReference type="ARBA" id="ARBA00022475"/>
    </source>
</evidence>
<feature type="transmembrane region" description="Helical" evidence="15">
    <location>
        <begin position="194"/>
        <end position="217"/>
    </location>
</feature>
<feature type="transmembrane region" description="Helical" evidence="15">
    <location>
        <begin position="285"/>
        <end position="307"/>
    </location>
</feature>
<evidence type="ECO:0000259" key="16">
    <source>
        <dbReference type="PROSITE" id="PS50262"/>
    </source>
</evidence>
<evidence type="ECO:0000256" key="2">
    <source>
        <dbReference type="ARBA" id="ARBA00011145"/>
    </source>
</evidence>
<dbReference type="GO" id="GO:0045028">
    <property type="term" value="F:G protein-coupled purinergic nucleotide receptor activity"/>
    <property type="evidence" value="ECO:0000318"/>
    <property type="project" value="GO_Central"/>
</dbReference>
<keyword evidence="4" id="KW-1003">Cell membrane</keyword>
<evidence type="ECO:0000256" key="6">
    <source>
        <dbReference type="ARBA" id="ARBA00022692"/>
    </source>
</evidence>
<comment type="subunit">
    <text evidence="2">Interacts with ARRB1.</text>
</comment>
<sequence>KENISSGNMSTNLSNPVDSSFRYTLFPIFYSLVFFMGLICNSYVLWVFNKMHQSRGMNEIKIYMINLVVADLLFVAALPLWIVYYHKNGNWIFPEFLCTLSGTMFFINTYCSIAFLAVISFNRYRAVTRPLEAASSDQRKRGIIVSGIIWVLNLCCAGPYLFDTHVHKIDEDYYRCYEGYNKTDYEANKKVATIHFLIIALFFFIFLLVIICNLLIIRTLLSQPVPQQNSRKTGVKQRALWMVCAVLGVFIICFVPHHIIQGPWTLAILNLWTTSQDVKQRLNDAHQITLCLMGLNCLLDPIVYCFATRKFKIHLMMRLKMFKESRKCSRYTSDMGVSMELQPHNHPVEPNETPLA</sequence>
<comment type="subcellular location">
    <subcellularLocation>
        <location evidence="1">Cell membrane</location>
        <topology evidence="1">Multi-pass membrane protein</topology>
    </subcellularLocation>
</comment>
<dbReference type="SUPFAM" id="SSF81321">
    <property type="entry name" value="Family A G protein-coupled receptor-like"/>
    <property type="match status" value="1"/>
</dbReference>
<evidence type="ECO:0000256" key="12">
    <source>
        <dbReference type="ARBA" id="ARBA00023180"/>
    </source>
</evidence>
<evidence type="ECO:0000256" key="10">
    <source>
        <dbReference type="ARBA" id="ARBA00023157"/>
    </source>
</evidence>
<feature type="transmembrane region" description="Helical" evidence="15">
    <location>
        <begin position="104"/>
        <end position="121"/>
    </location>
</feature>
<proteinExistence type="inferred from homology"/>
<comment type="similarity">
    <text evidence="14">Belongs to the G-protein coupled receptor 1 family.</text>
</comment>
<dbReference type="GO" id="GO:0006935">
    <property type="term" value="P:chemotaxis"/>
    <property type="evidence" value="ECO:0007669"/>
    <property type="project" value="UniProtKB-KW"/>
</dbReference>
<reference evidence="17" key="3">
    <citation type="submission" date="2025-09" db="UniProtKB">
        <authorList>
            <consortium name="Ensembl"/>
        </authorList>
    </citation>
    <scope>IDENTIFICATION</scope>
</reference>
<dbReference type="PRINTS" id="PR01153">
    <property type="entry name" value="PAFRECEPTOR"/>
</dbReference>
<dbReference type="FunCoup" id="W5NP24">
    <property type="interactions" value="846"/>
</dbReference>
<keyword evidence="9 15" id="KW-0472">Membrane</keyword>
<feature type="transmembrane region" description="Helical" evidence="15">
    <location>
        <begin position="142"/>
        <end position="162"/>
    </location>
</feature>
<dbReference type="eggNOG" id="ENOG502QTQI">
    <property type="taxonomic scope" value="Eukaryota"/>
</dbReference>
<dbReference type="Gene3D" id="1.20.1070.10">
    <property type="entry name" value="Rhodopsin 7-helix transmembrane proteins"/>
    <property type="match status" value="1"/>
</dbReference>
<feature type="domain" description="G-protein coupled receptors family 1 profile" evidence="16">
    <location>
        <begin position="40"/>
        <end position="304"/>
    </location>
</feature>
<dbReference type="GeneTree" id="ENSGT01110000267167"/>
<evidence type="ECO:0000313" key="18">
    <source>
        <dbReference type="Proteomes" id="UP000018468"/>
    </source>
</evidence>
<evidence type="ECO:0000256" key="1">
    <source>
        <dbReference type="ARBA" id="ARBA00004651"/>
    </source>
</evidence>
<dbReference type="FunFam" id="1.20.1070.10:FF:000204">
    <property type="entry name" value="platelet-activating factor receptor"/>
    <property type="match status" value="1"/>
</dbReference>
<evidence type="ECO:0000256" key="11">
    <source>
        <dbReference type="ARBA" id="ARBA00023170"/>
    </source>
</evidence>
<dbReference type="GO" id="GO:0005886">
    <property type="term" value="C:plasma membrane"/>
    <property type="evidence" value="ECO:0007669"/>
    <property type="project" value="UniProtKB-SubCell"/>
</dbReference>
<reference evidence="18" key="1">
    <citation type="submission" date="2011-12" db="EMBL/GenBank/DDBJ databases">
        <title>The Draft Genome of Lepisosteus oculatus.</title>
        <authorList>
            <consortium name="The Broad Institute Genome Assembly &amp; Analysis Group"/>
            <consortium name="Computational R&amp;D Group"/>
            <consortium name="and Sequencing Platform"/>
            <person name="Di Palma F."/>
            <person name="Alfoldi J."/>
            <person name="Johnson J."/>
            <person name="Berlin A."/>
            <person name="Gnerre S."/>
            <person name="Jaffe D."/>
            <person name="MacCallum I."/>
            <person name="Young S."/>
            <person name="Walker B.J."/>
            <person name="Lander E.S."/>
            <person name="Lindblad-Toh K."/>
        </authorList>
    </citation>
    <scope>NUCLEOTIDE SEQUENCE [LARGE SCALE GENOMIC DNA]</scope>
</reference>
<evidence type="ECO:0000256" key="7">
    <source>
        <dbReference type="ARBA" id="ARBA00022989"/>
    </source>
</evidence>
<dbReference type="PRINTS" id="PR00237">
    <property type="entry name" value="GPCRRHODOPSN"/>
</dbReference>
<keyword evidence="6 14" id="KW-0812">Transmembrane</keyword>
<evidence type="ECO:0000256" key="8">
    <source>
        <dbReference type="ARBA" id="ARBA00023040"/>
    </source>
</evidence>
<evidence type="ECO:0000313" key="17">
    <source>
        <dbReference type="Ensembl" id="ENSLOCP00000022383.1"/>
    </source>
</evidence>
<dbReference type="Pfam" id="PF00001">
    <property type="entry name" value="7tm_1"/>
    <property type="match status" value="1"/>
</dbReference>